<dbReference type="SUPFAM" id="SSF56059">
    <property type="entry name" value="Glutathione synthetase ATP-binding domain-like"/>
    <property type="match status" value="1"/>
</dbReference>
<reference evidence="1" key="1">
    <citation type="submission" date="2023-03" db="EMBL/GenBank/DDBJ databases">
        <title>Chitinimonas shenzhenensis gen. nov., sp. nov., a novel member of family Burkholderiaceae isolated from activated sludge collected in Shen Zhen, China.</title>
        <authorList>
            <person name="Wang X."/>
        </authorList>
    </citation>
    <scope>NUCLEOTIDE SEQUENCE</scope>
    <source>
        <strain evidence="1">DQS-5</strain>
    </source>
</reference>
<name>A0ABT7E3B6_9NEIS</name>
<gene>
    <name evidence="1" type="ORF">PZA18_22485</name>
</gene>
<evidence type="ECO:0000313" key="2">
    <source>
        <dbReference type="Proteomes" id="UP001172778"/>
    </source>
</evidence>
<dbReference type="PANTHER" id="PTHR21621:SF0">
    <property type="entry name" value="BETA-CITRYLGLUTAMATE SYNTHASE B-RELATED"/>
    <property type="match status" value="1"/>
</dbReference>
<dbReference type="PANTHER" id="PTHR21621">
    <property type="entry name" value="RIBOSOMAL PROTEIN S6 MODIFICATION PROTEIN"/>
    <property type="match status" value="1"/>
</dbReference>
<dbReference type="RefSeq" id="WP_284103139.1">
    <property type="nucleotide sequence ID" value="NZ_JARRAF010000053.1"/>
</dbReference>
<accession>A0ABT7E3B6</accession>
<dbReference type="EMBL" id="JARRAF010000053">
    <property type="protein sequence ID" value="MDK2126817.1"/>
    <property type="molecule type" value="Genomic_DNA"/>
</dbReference>
<protein>
    <submittedName>
        <fullName evidence="1">STM4014 family protein</fullName>
    </submittedName>
</protein>
<dbReference type="InterPro" id="IPR047778">
    <property type="entry name" value="STM4014-like"/>
</dbReference>
<dbReference type="NCBIfam" id="NF038074">
    <property type="entry name" value="fam_STM4014"/>
    <property type="match status" value="1"/>
</dbReference>
<dbReference type="Gene3D" id="3.30.470.20">
    <property type="entry name" value="ATP-grasp fold, B domain"/>
    <property type="match status" value="1"/>
</dbReference>
<keyword evidence="2" id="KW-1185">Reference proteome</keyword>
<comment type="caution">
    <text evidence="1">The sequence shown here is derived from an EMBL/GenBank/DDBJ whole genome shotgun (WGS) entry which is preliminary data.</text>
</comment>
<sequence>MRLVLLAHPEHKRVASLQAALHSRRLPEARVLAWRDWLRQPERLFSLLDQPCWLKLEAPGEDADTQQLLIAQGARLQNRPVPPLLAHGEIGYAGLWFAGFESALQGLAGALAQRPWVRCLNTPDAIRLMCDKLVCQHHLQHHGLAIPGLLGPFGCFAELQYLMAQCRQRRVFVKQRYGSSASGVIAVDSNGRGQWRASSSVEMVAGEGRLFNSKRIRQYRDTEVVRLIDRLAPNPLYAEAWVPKPMLDGQRFDLRVVCLAGQPMHRVARFADCAMTNLHLGASRRSVSDCLSPAAIERLERTARKVAANLPGGRVAGVDLIATERRVHVLEVNAFGDWLPRLQWHGQTIHEAQIALLQRLHCIE</sequence>
<dbReference type="Proteomes" id="UP001172778">
    <property type="component" value="Unassembled WGS sequence"/>
</dbReference>
<evidence type="ECO:0000313" key="1">
    <source>
        <dbReference type="EMBL" id="MDK2126817.1"/>
    </source>
</evidence>
<organism evidence="1 2">
    <name type="scientific">Parachitinimonas caeni</name>
    <dbReference type="NCBI Taxonomy" id="3031301"/>
    <lineage>
        <taxon>Bacteria</taxon>
        <taxon>Pseudomonadati</taxon>
        <taxon>Pseudomonadota</taxon>
        <taxon>Betaproteobacteria</taxon>
        <taxon>Neisseriales</taxon>
        <taxon>Chitinibacteraceae</taxon>
        <taxon>Parachitinimonas</taxon>
    </lineage>
</organism>
<proteinExistence type="predicted"/>